<dbReference type="EMBL" id="KN822080">
    <property type="protein sequence ID" value="KIM58885.1"/>
    <property type="molecule type" value="Genomic_DNA"/>
</dbReference>
<protein>
    <submittedName>
        <fullName evidence="8">Uncharacterized protein</fullName>
    </submittedName>
</protein>
<proteinExistence type="inferred from homology"/>
<keyword evidence="3" id="KW-0999">Mitochondrion inner membrane</keyword>
<gene>
    <name evidence="8" type="ORF">SCLCIDRAFT_127289</name>
</gene>
<feature type="region of interest" description="Disordered" evidence="7">
    <location>
        <begin position="33"/>
        <end position="71"/>
    </location>
</feature>
<feature type="compositionally biased region" description="Polar residues" evidence="7">
    <location>
        <begin position="39"/>
        <end position="52"/>
    </location>
</feature>
<dbReference type="AlphaFoldDB" id="A0A0C3DDU1"/>
<accession>A0A0C3DDU1</accession>
<keyword evidence="6" id="KW-0472">Membrane</keyword>
<evidence type="ECO:0000313" key="8">
    <source>
        <dbReference type="EMBL" id="KIM58885.1"/>
    </source>
</evidence>
<sequence length="170" mass="19754">MFPRRCSQFRRSLHLSPKCQHLVGPNDPVSNLRPIIYTDTPNSPPKSNSQGKLNHPYSLQEFSDGPPSPNHALELQYKLKREQLDALNHKYWAESNTRFEAGKASVLASIPESASPETREHALSEFLKKWVVQERDRQEVYSTEWRTRNFEVIALGARLEYHRLKQRIFG</sequence>
<keyword evidence="9" id="KW-1185">Reference proteome</keyword>
<reference evidence="9" key="2">
    <citation type="submission" date="2015-01" db="EMBL/GenBank/DDBJ databases">
        <title>Evolutionary Origins and Diversification of the Mycorrhizal Mutualists.</title>
        <authorList>
            <consortium name="DOE Joint Genome Institute"/>
            <consortium name="Mycorrhizal Genomics Consortium"/>
            <person name="Kohler A."/>
            <person name="Kuo A."/>
            <person name="Nagy L.G."/>
            <person name="Floudas D."/>
            <person name="Copeland A."/>
            <person name="Barry K.W."/>
            <person name="Cichocki N."/>
            <person name="Veneault-Fourrey C."/>
            <person name="LaButti K."/>
            <person name="Lindquist E.A."/>
            <person name="Lipzen A."/>
            <person name="Lundell T."/>
            <person name="Morin E."/>
            <person name="Murat C."/>
            <person name="Riley R."/>
            <person name="Ohm R."/>
            <person name="Sun H."/>
            <person name="Tunlid A."/>
            <person name="Henrissat B."/>
            <person name="Grigoriev I.V."/>
            <person name="Hibbett D.S."/>
            <person name="Martin F."/>
        </authorList>
    </citation>
    <scope>NUCLEOTIDE SEQUENCE [LARGE SCALE GENOMIC DNA]</scope>
    <source>
        <strain evidence="9">Foug A</strain>
    </source>
</reference>
<comment type="subcellular location">
    <subcellularLocation>
        <location evidence="1">Mitochondrion inner membrane</location>
        <topology evidence="1">Peripheral membrane protein</topology>
        <orientation evidence="1">Matrix side</orientation>
    </subcellularLocation>
</comment>
<dbReference type="GO" id="GO:0097193">
    <property type="term" value="P:intrinsic apoptotic signaling pathway"/>
    <property type="evidence" value="ECO:0007669"/>
    <property type="project" value="InterPro"/>
</dbReference>
<dbReference type="PANTHER" id="PTHR31107">
    <property type="entry name" value="APOPTOGENIC PROTEIN 1, MITOCHONDRIAL"/>
    <property type="match status" value="1"/>
</dbReference>
<evidence type="ECO:0000256" key="1">
    <source>
        <dbReference type="ARBA" id="ARBA00004443"/>
    </source>
</evidence>
<dbReference type="GO" id="GO:0005743">
    <property type="term" value="C:mitochondrial inner membrane"/>
    <property type="evidence" value="ECO:0007669"/>
    <property type="project" value="UniProtKB-SubCell"/>
</dbReference>
<dbReference type="InParanoid" id="A0A0C3DDU1"/>
<evidence type="ECO:0000256" key="7">
    <source>
        <dbReference type="SAM" id="MobiDB-lite"/>
    </source>
</evidence>
<dbReference type="InterPro" id="IPR018796">
    <property type="entry name" value="COA8"/>
</dbReference>
<keyword evidence="5" id="KW-0496">Mitochondrion</keyword>
<organism evidence="8 9">
    <name type="scientific">Scleroderma citrinum Foug A</name>
    <dbReference type="NCBI Taxonomy" id="1036808"/>
    <lineage>
        <taxon>Eukaryota</taxon>
        <taxon>Fungi</taxon>
        <taxon>Dikarya</taxon>
        <taxon>Basidiomycota</taxon>
        <taxon>Agaricomycotina</taxon>
        <taxon>Agaricomycetes</taxon>
        <taxon>Agaricomycetidae</taxon>
        <taxon>Boletales</taxon>
        <taxon>Sclerodermatineae</taxon>
        <taxon>Sclerodermataceae</taxon>
        <taxon>Scleroderma</taxon>
    </lineage>
</organism>
<dbReference type="OrthoDB" id="6246201at2759"/>
<evidence type="ECO:0000313" key="9">
    <source>
        <dbReference type="Proteomes" id="UP000053989"/>
    </source>
</evidence>
<name>A0A0C3DDU1_9AGAM</name>
<reference evidence="8 9" key="1">
    <citation type="submission" date="2014-04" db="EMBL/GenBank/DDBJ databases">
        <authorList>
            <consortium name="DOE Joint Genome Institute"/>
            <person name="Kuo A."/>
            <person name="Kohler A."/>
            <person name="Nagy L.G."/>
            <person name="Floudas D."/>
            <person name="Copeland A."/>
            <person name="Barry K.W."/>
            <person name="Cichocki N."/>
            <person name="Veneault-Fourrey C."/>
            <person name="LaButti K."/>
            <person name="Lindquist E.A."/>
            <person name="Lipzen A."/>
            <person name="Lundell T."/>
            <person name="Morin E."/>
            <person name="Murat C."/>
            <person name="Sun H."/>
            <person name="Tunlid A."/>
            <person name="Henrissat B."/>
            <person name="Grigoriev I.V."/>
            <person name="Hibbett D.S."/>
            <person name="Martin F."/>
            <person name="Nordberg H.P."/>
            <person name="Cantor M.N."/>
            <person name="Hua S.X."/>
        </authorList>
    </citation>
    <scope>NUCLEOTIDE SEQUENCE [LARGE SCALE GENOMIC DNA]</scope>
    <source>
        <strain evidence="8 9">Foug A</strain>
    </source>
</reference>
<keyword evidence="4" id="KW-0809">Transit peptide</keyword>
<evidence type="ECO:0000256" key="6">
    <source>
        <dbReference type="ARBA" id="ARBA00023136"/>
    </source>
</evidence>
<dbReference type="PANTHER" id="PTHR31107:SF2">
    <property type="entry name" value="CYTOCHROME C OXIDASE ASSEMBLY FACTOR 8"/>
    <property type="match status" value="1"/>
</dbReference>
<dbReference type="HOGENOM" id="CLU_120079_0_0_1"/>
<evidence type="ECO:0000256" key="4">
    <source>
        <dbReference type="ARBA" id="ARBA00022946"/>
    </source>
</evidence>
<dbReference type="Pfam" id="PF10231">
    <property type="entry name" value="COA8"/>
    <property type="match status" value="1"/>
</dbReference>
<dbReference type="Proteomes" id="UP000053989">
    <property type="component" value="Unassembled WGS sequence"/>
</dbReference>
<comment type="similarity">
    <text evidence="2">Belongs to the COA8 family.</text>
</comment>
<evidence type="ECO:0000256" key="3">
    <source>
        <dbReference type="ARBA" id="ARBA00022792"/>
    </source>
</evidence>
<evidence type="ECO:0000256" key="2">
    <source>
        <dbReference type="ARBA" id="ARBA00005453"/>
    </source>
</evidence>
<evidence type="ECO:0000256" key="5">
    <source>
        <dbReference type="ARBA" id="ARBA00023128"/>
    </source>
</evidence>